<keyword evidence="5" id="KW-0325">Glycoprotein</keyword>
<dbReference type="InterPro" id="IPR001360">
    <property type="entry name" value="Glyco_hydro_1"/>
</dbReference>
<dbReference type="Pfam" id="PF00232">
    <property type="entry name" value="Glyco_hydro_1"/>
    <property type="match status" value="2"/>
</dbReference>
<dbReference type="FunFam" id="3.20.20.80:FF:000013">
    <property type="entry name" value="lactase-phlorizin hydrolase"/>
    <property type="match status" value="1"/>
</dbReference>
<dbReference type="EMBL" id="JASPKZ010008371">
    <property type="protein sequence ID" value="KAJ9579873.1"/>
    <property type="molecule type" value="Genomic_DNA"/>
</dbReference>
<comment type="subunit">
    <text evidence="2">Homodimer.</text>
</comment>
<evidence type="ECO:0000256" key="8">
    <source>
        <dbReference type="RuleBase" id="RU003690"/>
    </source>
</evidence>
<dbReference type="PANTHER" id="PTHR10353:SF36">
    <property type="entry name" value="LP05116P"/>
    <property type="match status" value="1"/>
</dbReference>
<dbReference type="GO" id="GO:0005975">
    <property type="term" value="P:carbohydrate metabolic process"/>
    <property type="evidence" value="ECO:0007669"/>
    <property type="project" value="InterPro"/>
</dbReference>
<evidence type="ECO:0000256" key="2">
    <source>
        <dbReference type="ARBA" id="ARBA00011738"/>
    </source>
</evidence>
<dbReference type="EC" id="3.2.1.21" evidence="3"/>
<dbReference type="SUPFAM" id="SSF51445">
    <property type="entry name" value="(Trans)glycosidases"/>
    <property type="match status" value="2"/>
</dbReference>
<evidence type="ECO:0000256" key="5">
    <source>
        <dbReference type="ARBA" id="ARBA00023180"/>
    </source>
</evidence>
<evidence type="ECO:0000313" key="9">
    <source>
        <dbReference type="EMBL" id="KAJ9579873.1"/>
    </source>
</evidence>
<reference evidence="9" key="1">
    <citation type="journal article" date="2023" name="IScience">
        <title>Live-bearing cockroach genome reveals convergent evolutionary mechanisms linked to viviparity in insects and beyond.</title>
        <authorList>
            <person name="Fouks B."/>
            <person name="Harrison M.C."/>
            <person name="Mikhailova A.A."/>
            <person name="Marchal E."/>
            <person name="English S."/>
            <person name="Carruthers M."/>
            <person name="Jennings E.C."/>
            <person name="Chiamaka E.L."/>
            <person name="Frigard R.A."/>
            <person name="Pippel M."/>
            <person name="Attardo G.M."/>
            <person name="Benoit J.B."/>
            <person name="Bornberg-Bauer E."/>
            <person name="Tobe S.S."/>
        </authorList>
    </citation>
    <scope>NUCLEOTIDE SEQUENCE</scope>
    <source>
        <strain evidence="9">Stay&amp;Tobe</strain>
    </source>
</reference>
<dbReference type="InterPro" id="IPR017853">
    <property type="entry name" value="GH"/>
</dbReference>
<feature type="non-terminal residue" evidence="9">
    <location>
        <position position="612"/>
    </location>
</feature>
<sequence length="612" mass="69646">QGYENQGGCCADDDGKGWNIWDTLTHQRPDYIFDKSNGDVACDSYHKYKEDIQLLKQLGVNFYRFSISWARILPKGYANYINKYGIDYYNNLINELLANSIQPMVTMYHWDLPEELQDIGGWPNIKLADYFEDYARLLFTHFGDRVKLWITFNEPASFVGGYGSTGHLPSAPAIYQPGIADYLAAHTVIHAHAKVYHMYYREFKKQQKGKIGITLNAPACKPDNSSINDEEACERLMQFNLGYYAHPIFSKEGDYPDVMKERITKNSKEEGYPASRLPTFSKREIKHIRGTYDFFGMNVYTGVLAKDGEMGPIPSLLRDGGVKVSQDPTWPSSASAWLKVVPWSMRAVLNWISKEYNNPTVIVTENGFSDHGELNDTARIKYYISYLKEMLKAIHEDGCNVIGYAAWILLDNFEWNRGYTEKFGLYHVDFNDPTRPRTEKQSARIYREIIKTRKIPPLNIQEQNSNASVNTPSHGLSIALMLSGFSLPHVDLTWASNRPREFLLLDLIVCNVATFIIWKLGTAFATKMACGCESTKESECDKYSLPEGFLLGVASSSYQIEGGWNEDGKSVNIWDTVTHLHPEYIADGSTGDIACDSYHKYKEDIEMCKDLG</sequence>
<dbReference type="GO" id="GO:0008422">
    <property type="term" value="F:beta-glucosidase activity"/>
    <property type="evidence" value="ECO:0007669"/>
    <property type="project" value="TreeGrafter"/>
</dbReference>
<dbReference type="PROSITE" id="PS00572">
    <property type="entry name" value="GLYCOSYL_HYDROL_F1_1"/>
    <property type="match status" value="1"/>
</dbReference>
<dbReference type="PANTHER" id="PTHR10353">
    <property type="entry name" value="GLYCOSYL HYDROLASE"/>
    <property type="match status" value="1"/>
</dbReference>
<feature type="active site" description="Nucleophile" evidence="7">
    <location>
        <position position="365"/>
    </location>
</feature>
<evidence type="ECO:0000256" key="6">
    <source>
        <dbReference type="ARBA" id="ARBA00023295"/>
    </source>
</evidence>
<comment type="similarity">
    <text evidence="1 8">Belongs to the glycosyl hydrolase 1 family.</text>
</comment>
<gene>
    <name evidence="9" type="ORF">L9F63_004475</name>
</gene>
<evidence type="ECO:0000256" key="3">
    <source>
        <dbReference type="ARBA" id="ARBA00012744"/>
    </source>
</evidence>
<dbReference type="InterPro" id="IPR018120">
    <property type="entry name" value="Glyco_hydro_1_AS"/>
</dbReference>
<evidence type="ECO:0000256" key="4">
    <source>
        <dbReference type="ARBA" id="ARBA00022801"/>
    </source>
</evidence>
<evidence type="ECO:0000256" key="1">
    <source>
        <dbReference type="ARBA" id="ARBA00010838"/>
    </source>
</evidence>
<evidence type="ECO:0000256" key="7">
    <source>
        <dbReference type="PROSITE-ProRule" id="PRU10055"/>
    </source>
</evidence>
<accession>A0AAD7ZG01</accession>
<name>A0AAD7ZG01_DIPPU</name>
<feature type="non-terminal residue" evidence="9">
    <location>
        <position position="1"/>
    </location>
</feature>
<comment type="caution">
    <text evidence="9">The sequence shown here is derived from an EMBL/GenBank/DDBJ whole genome shotgun (WGS) entry which is preliminary data.</text>
</comment>
<organism evidence="9 10">
    <name type="scientific">Diploptera punctata</name>
    <name type="common">Pacific beetle cockroach</name>
    <dbReference type="NCBI Taxonomy" id="6984"/>
    <lineage>
        <taxon>Eukaryota</taxon>
        <taxon>Metazoa</taxon>
        <taxon>Ecdysozoa</taxon>
        <taxon>Arthropoda</taxon>
        <taxon>Hexapoda</taxon>
        <taxon>Insecta</taxon>
        <taxon>Pterygota</taxon>
        <taxon>Neoptera</taxon>
        <taxon>Polyneoptera</taxon>
        <taxon>Dictyoptera</taxon>
        <taxon>Blattodea</taxon>
        <taxon>Blaberoidea</taxon>
        <taxon>Blaberidae</taxon>
        <taxon>Diplopterinae</taxon>
        <taxon>Diploptera</taxon>
    </lineage>
</organism>
<evidence type="ECO:0000313" key="10">
    <source>
        <dbReference type="Proteomes" id="UP001233999"/>
    </source>
</evidence>
<protein>
    <recommendedName>
        <fullName evidence="3">beta-glucosidase</fullName>
        <ecNumber evidence="3">3.2.1.21</ecNumber>
    </recommendedName>
</protein>
<keyword evidence="4" id="KW-0378">Hydrolase</keyword>
<reference evidence="9" key="2">
    <citation type="submission" date="2023-05" db="EMBL/GenBank/DDBJ databases">
        <authorList>
            <person name="Fouks B."/>
        </authorList>
    </citation>
    <scope>NUCLEOTIDE SEQUENCE</scope>
    <source>
        <strain evidence="9">Stay&amp;Tobe</strain>
        <tissue evidence="9">Testes</tissue>
    </source>
</reference>
<dbReference type="AlphaFoldDB" id="A0AAD7ZG01"/>
<proteinExistence type="inferred from homology"/>
<dbReference type="Gene3D" id="3.20.20.80">
    <property type="entry name" value="Glycosidases"/>
    <property type="match status" value="2"/>
</dbReference>
<dbReference type="Proteomes" id="UP001233999">
    <property type="component" value="Unassembled WGS sequence"/>
</dbReference>
<dbReference type="PRINTS" id="PR00131">
    <property type="entry name" value="GLHYDRLASE1"/>
</dbReference>
<keyword evidence="6" id="KW-0326">Glycosidase</keyword>
<keyword evidence="10" id="KW-1185">Reference proteome</keyword>